<evidence type="ECO:0000313" key="4">
    <source>
        <dbReference type="EMBL" id="MBL0766524.1"/>
    </source>
</evidence>
<keyword evidence="2" id="KW-0012">Acyltransferase</keyword>
<keyword evidence="1" id="KW-0808">Transferase</keyword>
<dbReference type="CDD" id="cd04301">
    <property type="entry name" value="NAT_SF"/>
    <property type="match status" value="1"/>
</dbReference>
<reference evidence="4" key="1">
    <citation type="submission" date="2021-01" db="EMBL/GenBank/DDBJ databases">
        <title>Marivirga sp. nov., isolated from intertidal surface sediments.</title>
        <authorList>
            <person name="Zhang M."/>
        </authorList>
    </citation>
    <scope>NUCLEOTIDE SEQUENCE</scope>
    <source>
        <strain evidence="4">SM1354</strain>
    </source>
</reference>
<name>A0A937AJ89_9BACT</name>
<feature type="domain" description="N-acetyltransferase" evidence="3">
    <location>
        <begin position="1"/>
        <end position="141"/>
    </location>
</feature>
<evidence type="ECO:0000256" key="2">
    <source>
        <dbReference type="ARBA" id="ARBA00023315"/>
    </source>
</evidence>
<dbReference type="GO" id="GO:0016747">
    <property type="term" value="F:acyltransferase activity, transferring groups other than amino-acyl groups"/>
    <property type="evidence" value="ECO:0007669"/>
    <property type="project" value="InterPro"/>
</dbReference>
<dbReference type="PANTHER" id="PTHR43800">
    <property type="entry name" value="PEPTIDYL-LYSINE N-ACETYLTRANSFERASE YJAB"/>
    <property type="match status" value="1"/>
</dbReference>
<dbReference type="AlphaFoldDB" id="A0A937AJ89"/>
<dbReference type="PANTHER" id="PTHR43800:SF1">
    <property type="entry name" value="PEPTIDYL-LYSINE N-ACETYLTRANSFERASE YJAB"/>
    <property type="match status" value="1"/>
</dbReference>
<comment type="caution">
    <text evidence="4">The sequence shown here is derived from an EMBL/GenBank/DDBJ whole genome shotgun (WGS) entry which is preliminary data.</text>
</comment>
<gene>
    <name evidence="4" type="ORF">JKP34_14750</name>
</gene>
<protein>
    <submittedName>
        <fullName evidence="4">GNAT family N-acetyltransferase</fullName>
    </submittedName>
</protein>
<evidence type="ECO:0000256" key="1">
    <source>
        <dbReference type="ARBA" id="ARBA00022679"/>
    </source>
</evidence>
<dbReference type="InterPro" id="IPR000182">
    <property type="entry name" value="GNAT_dom"/>
</dbReference>
<dbReference type="Pfam" id="PF13673">
    <property type="entry name" value="Acetyltransf_10"/>
    <property type="match status" value="1"/>
</dbReference>
<dbReference type="PROSITE" id="PS51186">
    <property type="entry name" value="GNAT"/>
    <property type="match status" value="1"/>
</dbReference>
<proteinExistence type="predicted"/>
<dbReference type="SUPFAM" id="SSF55729">
    <property type="entry name" value="Acyl-CoA N-acyltransferases (Nat)"/>
    <property type="match status" value="1"/>
</dbReference>
<dbReference type="EMBL" id="JAERQG010000004">
    <property type="protein sequence ID" value="MBL0766524.1"/>
    <property type="molecule type" value="Genomic_DNA"/>
</dbReference>
<keyword evidence="5" id="KW-1185">Reference proteome</keyword>
<dbReference type="Proteomes" id="UP000642920">
    <property type="component" value="Unassembled WGS sequence"/>
</dbReference>
<dbReference type="RefSeq" id="WP_201923181.1">
    <property type="nucleotide sequence ID" value="NZ_JAERQG010000004.1"/>
</dbReference>
<organism evidence="4 5">
    <name type="scientific">Marivirga atlantica</name>
    <dbReference type="NCBI Taxonomy" id="1548457"/>
    <lineage>
        <taxon>Bacteria</taxon>
        <taxon>Pseudomonadati</taxon>
        <taxon>Bacteroidota</taxon>
        <taxon>Cytophagia</taxon>
        <taxon>Cytophagales</taxon>
        <taxon>Marivirgaceae</taxon>
        <taxon>Marivirga</taxon>
    </lineage>
</organism>
<dbReference type="Gene3D" id="3.40.630.30">
    <property type="match status" value="1"/>
</dbReference>
<sequence length="151" mass="17404">MNFRIAQEEDLTTLNTISVAAKAYWGYPEAWMQHWHDELTLTTENLINEHVLVLEVDDTIIGFSSLIENNDNYEILHLWLLPTHIGKGFGGKLLEATIEHCVNSNKEIIVEADPHAEAFYQHHGFTTFDKVESFPKGRFLPLMRRKKTAKP</sequence>
<dbReference type="InterPro" id="IPR016181">
    <property type="entry name" value="Acyl_CoA_acyltransferase"/>
</dbReference>
<accession>A0A937AJ89</accession>
<evidence type="ECO:0000259" key="3">
    <source>
        <dbReference type="PROSITE" id="PS51186"/>
    </source>
</evidence>
<evidence type="ECO:0000313" key="5">
    <source>
        <dbReference type="Proteomes" id="UP000642920"/>
    </source>
</evidence>